<keyword evidence="1" id="KW-0812">Transmembrane</keyword>
<evidence type="ECO:0008006" key="4">
    <source>
        <dbReference type="Google" id="ProtNLM"/>
    </source>
</evidence>
<protein>
    <recommendedName>
        <fullName evidence="4">Prepilin-type N-terminal cleavage/methylation domain-containing protein</fullName>
    </recommendedName>
</protein>
<name>A0A1F6E597_9BACT</name>
<feature type="transmembrane region" description="Helical" evidence="1">
    <location>
        <begin position="21"/>
        <end position="42"/>
    </location>
</feature>
<reference evidence="2 3" key="1">
    <citation type="journal article" date="2016" name="Nat. Commun.">
        <title>Thousands of microbial genomes shed light on interconnected biogeochemical processes in an aquifer system.</title>
        <authorList>
            <person name="Anantharaman K."/>
            <person name="Brown C.T."/>
            <person name="Hug L.A."/>
            <person name="Sharon I."/>
            <person name="Castelle C.J."/>
            <person name="Probst A.J."/>
            <person name="Thomas B.C."/>
            <person name="Singh A."/>
            <person name="Wilkins M.J."/>
            <person name="Karaoz U."/>
            <person name="Brodie E.L."/>
            <person name="Williams K.H."/>
            <person name="Hubbard S.S."/>
            <person name="Banfield J.F."/>
        </authorList>
    </citation>
    <scope>NUCLEOTIDE SEQUENCE [LARGE SCALE GENOMIC DNA]</scope>
</reference>
<evidence type="ECO:0000256" key="1">
    <source>
        <dbReference type="SAM" id="Phobius"/>
    </source>
</evidence>
<dbReference type="NCBIfam" id="TIGR02532">
    <property type="entry name" value="IV_pilin_GFxxxE"/>
    <property type="match status" value="1"/>
</dbReference>
<dbReference type="AlphaFoldDB" id="A0A1F6E597"/>
<dbReference type="EMBL" id="MFLM01000002">
    <property type="protein sequence ID" value="OGG68873.1"/>
    <property type="molecule type" value="Genomic_DNA"/>
</dbReference>
<evidence type="ECO:0000313" key="2">
    <source>
        <dbReference type="EMBL" id="OGG68873.1"/>
    </source>
</evidence>
<proteinExistence type="predicted"/>
<gene>
    <name evidence="2" type="ORF">A3C95_01555</name>
</gene>
<dbReference type="InterPro" id="IPR012902">
    <property type="entry name" value="N_methyl_site"/>
</dbReference>
<dbReference type="STRING" id="1798499.A3C95_01555"/>
<sequence length="208" mass="21549">MTPELSVRNGEQRGGFTLLEVLIAVALIMLAISGPFFAAAVAQIATLDSKNRFTASYLAQEGIEYARMLRDDAYLGAYGADVGDLSATAFYDHFLGGASSVSVYGCLGNPSGGLPGGDGSVACALDPALPVGVGAGKALQACPSPSSCPSLYLSGGEYTLTSGTPTIYARSLRFYDFGAGVEIVSSVSWVSRGVTRSVSLTSYLFPWQ</sequence>
<comment type="caution">
    <text evidence="2">The sequence shown here is derived from an EMBL/GenBank/DDBJ whole genome shotgun (WGS) entry which is preliminary data.</text>
</comment>
<organism evidence="2 3">
    <name type="scientific">Candidatus Kaiserbacteria bacterium RIFCSPHIGHO2_02_FULL_56_30</name>
    <dbReference type="NCBI Taxonomy" id="1798499"/>
    <lineage>
        <taxon>Bacteria</taxon>
        <taxon>Candidatus Kaiseribacteriota</taxon>
    </lineage>
</organism>
<keyword evidence="1" id="KW-1133">Transmembrane helix</keyword>
<keyword evidence="1" id="KW-0472">Membrane</keyword>
<evidence type="ECO:0000313" key="3">
    <source>
        <dbReference type="Proteomes" id="UP000177107"/>
    </source>
</evidence>
<accession>A0A1F6E597</accession>
<dbReference type="Pfam" id="PF07963">
    <property type="entry name" value="N_methyl"/>
    <property type="match status" value="1"/>
</dbReference>
<dbReference type="Proteomes" id="UP000177107">
    <property type="component" value="Unassembled WGS sequence"/>
</dbReference>